<dbReference type="Proteomes" id="UP000008311">
    <property type="component" value="Unassembled WGS sequence"/>
</dbReference>
<keyword evidence="2" id="KW-0805">Transcription regulation</keyword>
<comment type="similarity">
    <text evidence="5">Belongs to the GRAS family.</text>
</comment>
<dbReference type="GO" id="GO:0003700">
    <property type="term" value="F:DNA-binding transcription factor activity"/>
    <property type="evidence" value="ECO:0000318"/>
    <property type="project" value="GO_Central"/>
</dbReference>
<dbReference type="InterPro" id="IPR005202">
    <property type="entry name" value="TF_GRAS"/>
</dbReference>
<dbReference type="eggNOG" id="ENOG502QQYY">
    <property type="taxonomic scope" value="Eukaryota"/>
</dbReference>
<evidence type="ECO:0000256" key="1">
    <source>
        <dbReference type="ARBA" id="ARBA00004123"/>
    </source>
</evidence>
<evidence type="ECO:0000256" key="4">
    <source>
        <dbReference type="ARBA" id="ARBA00023242"/>
    </source>
</evidence>
<dbReference type="EMBL" id="EQ973790">
    <property type="protein sequence ID" value="EEF47262.1"/>
    <property type="molecule type" value="Genomic_DNA"/>
</dbReference>
<feature type="region of interest" description="Leucine repeat II (LRII)" evidence="5">
    <location>
        <begin position="417"/>
        <end position="449"/>
    </location>
</feature>
<dbReference type="AlphaFoldDB" id="B9RND9"/>
<proteinExistence type="inferred from homology"/>
<dbReference type="PROSITE" id="PS50985">
    <property type="entry name" value="GRAS"/>
    <property type="match status" value="1"/>
</dbReference>
<feature type="region of interest" description="SAW" evidence="5">
    <location>
        <begin position="551"/>
        <end position="627"/>
    </location>
</feature>
<evidence type="ECO:0000256" key="5">
    <source>
        <dbReference type="PROSITE-ProRule" id="PRU01191"/>
    </source>
</evidence>
<dbReference type="GO" id="GO:0005634">
    <property type="term" value="C:nucleus"/>
    <property type="evidence" value="ECO:0000318"/>
    <property type="project" value="GO_Central"/>
</dbReference>
<organism evidence="6 7">
    <name type="scientific">Ricinus communis</name>
    <name type="common">Castor bean</name>
    <dbReference type="NCBI Taxonomy" id="3988"/>
    <lineage>
        <taxon>Eukaryota</taxon>
        <taxon>Viridiplantae</taxon>
        <taxon>Streptophyta</taxon>
        <taxon>Embryophyta</taxon>
        <taxon>Tracheophyta</taxon>
        <taxon>Spermatophyta</taxon>
        <taxon>Magnoliopsida</taxon>
        <taxon>eudicotyledons</taxon>
        <taxon>Gunneridae</taxon>
        <taxon>Pentapetalae</taxon>
        <taxon>rosids</taxon>
        <taxon>fabids</taxon>
        <taxon>Malpighiales</taxon>
        <taxon>Euphorbiaceae</taxon>
        <taxon>Acalyphoideae</taxon>
        <taxon>Acalypheae</taxon>
        <taxon>Ricinus</taxon>
    </lineage>
</organism>
<reference evidence="7" key="1">
    <citation type="journal article" date="2010" name="Nat. Biotechnol.">
        <title>Draft genome sequence of the oilseed species Ricinus communis.</title>
        <authorList>
            <person name="Chan A.P."/>
            <person name="Crabtree J."/>
            <person name="Zhao Q."/>
            <person name="Lorenzi H."/>
            <person name="Orvis J."/>
            <person name="Puiu D."/>
            <person name="Melake-Berhan A."/>
            <person name="Jones K.M."/>
            <person name="Redman J."/>
            <person name="Chen G."/>
            <person name="Cahoon E.B."/>
            <person name="Gedil M."/>
            <person name="Stanke M."/>
            <person name="Haas B.J."/>
            <person name="Wortman J.R."/>
            <person name="Fraser-Liggett C.M."/>
            <person name="Ravel J."/>
            <person name="Rabinowicz P.D."/>
        </authorList>
    </citation>
    <scope>NUCLEOTIDE SEQUENCE [LARGE SCALE GENOMIC DNA]</scope>
    <source>
        <strain evidence="7">cv. Hale</strain>
    </source>
</reference>
<evidence type="ECO:0000256" key="3">
    <source>
        <dbReference type="ARBA" id="ARBA00023163"/>
    </source>
</evidence>
<keyword evidence="3" id="KW-0804">Transcription</keyword>
<dbReference type="Pfam" id="PF03514">
    <property type="entry name" value="GRAS"/>
    <property type="match status" value="1"/>
</dbReference>
<dbReference type="GO" id="GO:0006355">
    <property type="term" value="P:regulation of DNA-templated transcription"/>
    <property type="evidence" value="ECO:0000318"/>
    <property type="project" value="GO_Central"/>
</dbReference>
<dbReference type="GO" id="GO:0043565">
    <property type="term" value="F:sequence-specific DNA binding"/>
    <property type="evidence" value="ECO:0000318"/>
    <property type="project" value="GO_Central"/>
</dbReference>
<evidence type="ECO:0000313" key="6">
    <source>
        <dbReference type="EMBL" id="EEF47262.1"/>
    </source>
</evidence>
<evidence type="ECO:0000313" key="7">
    <source>
        <dbReference type="Proteomes" id="UP000008311"/>
    </source>
</evidence>
<protein>
    <submittedName>
        <fullName evidence="6">DELLA protein RGL2, putative</fullName>
    </submittedName>
</protein>
<keyword evidence="7" id="KW-1185">Reference proteome</keyword>
<name>B9RND9_RICCO</name>
<evidence type="ECO:0000256" key="2">
    <source>
        <dbReference type="ARBA" id="ARBA00023015"/>
    </source>
</evidence>
<comment type="caution">
    <text evidence="5">Lacks conserved residue(s) required for the propagation of feature annotation.</text>
</comment>
<gene>
    <name evidence="6" type="ORF">RCOM_1347110</name>
</gene>
<accession>B9RND9</accession>
<comment type="subcellular location">
    <subcellularLocation>
        <location evidence="1">Nucleus</location>
    </subcellularLocation>
</comment>
<dbReference type="InParanoid" id="B9RND9"/>
<dbReference type="PANTHER" id="PTHR31636">
    <property type="entry name" value="OSJNBA0084A10.13 PROTEIN-RELATED"/>
    <property type="match status" value="1"/>
</dbReference>
<keyword evidence="4" id="KW-0539">Nucleus</keyword>
<dbReference type="STRING" id="3988.B9RND9"/>
<sequence>MASLKRHRRYQDPCYLYTSEFSTIDICVYVNWTTILSHLRVNSPISFCWEMANGSYSFTPFDFSGIQGDYSPLDQQYYEKEGAKMKEKQDPLFSMEELGGVYPLCSEYGACQDDTANKGLQYVFRDQEEPQPQPLKSTCLTSDECVGTCFPAPAQAMQEVKNYENVPKSSKELSHPFTLSSSLELLNNYGSGFKRLNLNQVNNASNSQTKLSTEEIMRVAGARYIQFSDQRYDDFSMLMHPFGYALSGLSEEETRDVELAHLLLAAAEKVGYQQFDRASRLLSRCEWIASQRANPVQRVVYCFAEALRERIDKATGRFIPKERTESYDIPDGTSLHLACLSFHQNVPLNQITQLTSIQAIMENIGSARKLQVIDLEIRSGVQWTAMMQALAERQQRPLEHLKVTALGLTGKGKKIEETGRSLESFAKSMNIPFTFKAVYVSCMKNIKEKLFEIAADESLVVVSNMFLRTLISSPECLENLMRVIKNLKPSIMVINEIEANHNSPNFVNRFIEALFFYSAYFDCLETCLDHNNEHKSIIEALYSRGIRETVAMGDNERISRNVKIDVWRAFFSRFRMVEIGFSESALYQASLVCKQFACGSSCSLDKNGKCLIVGWKGTPLHSLSAWKFCGDRLGRFFPNYRF</sequence>